<protein>
    <recommendedName>
        <fullName evidence="4">DUF4283 domain-containing protein</fullName>
    </recommendedName>
</protein>
<feature type="compositionally biased region" description="Basic and acidic residues" evidence="1">
    <location>
        <begin position="254"/>
        <end position="267"/>
    </location>
</feature>
<sequence length="267" mass="30304">MADSISEMQSGRKIEGDLDDLIQHLQIREDEDQGIVLEEDLEELKAEARWTALAKVMDEGPWIFRGHVILLEEYDGITKPSKVKFKNLNVWVRIYDLPTGFRTKNIGRQLGNKIGHFLKVDLDEDISGRRDYLHIRVKLDLDKPLTRVVYISVRNGNREAFCVKYEKLPKFCAVCDFECGDGMHDKKNFQYGDWLIASPENKGKMKGSKSAGSTDTKGSDSREPGKFSFQKRNSEPKSGGSSQRDSSGDEAELRDDVRSPLKGDVED</sequence>
<name>A0A811MR20_9POAL</name>
<comment type="caution">
    <text evidence="2">The sequence shown here is derived from an EMBL/GenBank/DDBJ whole genome shotgun (WGS) entry which is preliminary data.</text>
</comment>
<proteinExistence type="predicted"/>
<dbReference type="AlphaFoldDB" id="A0A811MR20"/>
<dbReference type="Proteomes" id="UP000604825">
    <property type="component" value="Unassembled WGS sequence"/>
</dbReference>
<dbReference type="OrthoDB" id="696115at2759"/>
<dbReference type="PANTHER" id="PTHR31286">
    <property type="entry name" value="GLYCINE-RICH CELL WALL STRUCTURAL PROTEIN 1.8-LIKE"/>
    <property type="match status" value="1"/>
</dbReference>
<evidence type="ECO:0000313" key="2">
    <source>
        <dbReference type="EMBL" id="CAD6213714.1"/>
    </source>
</evidence>
<accession>A0A811MR20</accession>
<dbReference type="EMBL" id="CAJGYO010000002">
    <property type="protein sequence ID" value="CAD6213714.1"/>
    <property type="molecule type" value="Genomic_DNA"/>
</dbReference>
<evidence type="ECO:0008006" key="4">
    <source>
        <dbReference type="Google" id="ProtNLM"/>
    </source>
</evidence>
<keyword evidence="3" id="KW-1185">Reference proteome</keyword>
<feature type="region of interest" description="Disordered" evidence="1">
    <location>
        <begin position="200"/>
        <end position="267"/>
    </location>
</feature>
<evidence type="ECO:0000256" key="1">
    <source>
        <dbReference type="SAM" id="MobiDB-lite"/>
    </source>
</evidence>
<organism evidence="2 3">
    <name type="scientific">Miscanthus lutarioriparius</name>
    <dbReference type="NCBI Taxonomy" id="422564"/>
    <lineage>
        <taxon>Eukaryota</taxon>
        <taxon>Viridiplantae</taxon>
        <taxon>Streptophyta</taxon>
        <taxon>Embryophyta</taxon>
        <taxon>Tracheophyta</taxon>
        <taxon>Spermatophyta</taxon>
        <taxon>Magnoliopsida</taxon>
        <taxon>Liliopsida</taxon>
        <taxon>Poales</taxon>
        <taxon>Poaceae</taxon>
        <taxon>PACMAD clade</taxon>
        <taxon>Panicoideae</taxon>
        <taxon>Andropogonodae</taxon>
        <taxon>Andropogoneae</taxon>
        <taxon>Saccharinae</taxon>
        <taxon>Miscanthus</taxon>
    </lineage>
</organism>
<reference evidence="2" key="1">
    <citation type="submission" date="2020-10" db="EMBL/GenBank/DDBJ databases">
        <authorList>
            <person name="Han B."/>
            <person name="Lu T."/>
            <person name="Zhao Q."/>
            <person name="Huang X."/>
            <person name="Zhao Y."/>
        </authorList>
    </citation>
    <scope>NUCLEOTIDE SEQUENCE</scope>
</reference>
<dbReference type="PANTHER" id="PTHR31286:SF167">
    <property type="entry name" value="OS09G0268800 PROTEIN"/>
    <property type="match status" value="1"/>
</dbReference>
<dbReference type="InterPro" id="IPR040256">
    <property type="entry name" value="At4g02000-like"/>
</dbReference>
<evidence type="ECO:0000313" key="3">
    <source>
        <dbReference type="Proteomes" id="UP000604825"/>
    </source>
</evidence>
<gene>
    <name evidence="2" type="ORF">NCGR_LOCUS9231</name>
</gene>